<accession>A0A167M6E4</accession>
<proteinExistence type="predicted"/>
<keyword evidence="2" id="KW-1185">Reference proteome</keyword>
<dbReference type="OrthoDB" id="3026153at2759"/>
<dbReference type="AlphaFoldDB" id="A0A167M6E4"/>
<sequence length="312" mass="34189">MSNRRDKVAIFGNLAGWYLNTPVDGWYMQFLPEKDVPAWVMPQSVIDYLNKVEEGAEKAAQAFADGTLFVAPIPEGDAAAALVESVFGKNSMMLFQEATAYFVEDAKHLIQLLDLVAKSVLEDIAHGVPAVSASAEVGDMVQVGDTVQSGGNNSAFTIEFDNHTASIPLNRKDLVIEKKVLIQTSVQPGTVLETYRSQTLSYGYSSLTDIGKHASDCSVTWELADKSWWFGVDIHVPVKVAGIGTWPYYQIASANNDGHKSGWWRPVQHASQPWEIIPDKGTDHEKWKVVISTVSEGSALYVTATIVDIRPS</sequence>
<gene>
    <name evidence="1" type="ORF">CALVIDRAFT_563879</name>
</gene>
<organism evidence="1 2">
    <name type="scientific">Calocera viscosa (strain TUFC12733)</name>
    <dbReference type="NCBI Taxonomy" id="1330018"/>
    <lineage>
        <taxon>Eukaryota</taxon>
        <taxon>Fungi</taxon>
        <taxon>Dikarya</taxon>
        <taxon>Basidiomycota</taxon>
        <taxon>Agaricomycotina</taxon>
        <taxon>Dacrymycetes</taxon>
        <taxon>Dacrymycetales</taxon>
        <taxon>Dacrymycetaceae</taxon>
        <taxon>Calocera</taxon>
    </lineage>
</organism>
<reference evidence="1 2" key="1">
    <citation type="journal article" date="2016" name="Mol. Biol. Evol.">
        <title>Comparative Genomics of Early-Diverging Mushroom-Forming Fungi Provides Insights into the Origins of Lignocellulose Decay Capabilities.</title>
        <authorList>
            <person name="Nagy L.G."/>
            <person name="Riley R."/>
            <person name="Tritt A."/>
            <person name="Adam C."/>
            <person name="Daum C."/>
            <person name="Floudas D."/>
            <person name="Sun H."/>
            <person name="Yadav J.S."/>
            <person name="Pangilinan J."/>
            <person name="Larsson K.H."/>
            <person name="Matsuura K."/>
            <person name="Barry K."/>
            <person name="Labutti K."/>
            <person name="Kuo R."/>
            <person name="Ohm R.A."/>
            <person name="Bhattacharya S.S."/>
            <person name="Shirouzu T."/>
            <person name="Yoshinaga Y."/>
            <person name="Martin F.M."/>
            <person name="Grigoriev I.V."/>
            <person name="Hibbett D.S."/>
        </authorList>
    </citation>
    <scope>NUCLEOTIDE SEQUENCE [LARGE SCALE GENOMIC DNA]</scope>
    <source>
        <strain evidence="1 2">TUFC12733</strain>
    </source>
</reference>
<dbReference type="Proteomes" id="UP000076738">
    <property type="component" value="Unassembled WGS sequence"/>
</dbReference>
<dbReference type="EMBL" id="KV417284">
    <property type="protein sequence ID" value="KZO96384.1"/>
    <property type="molecule type" value="Genomic_DNA"/>
</dbReference>
<evidence type="ECO:0000313" key="2">
    <source>
        <dbReference type="Proteomes" id="UP000076738"/>
    </source>
</evidence>
<evidence type="ECO:0000313" key="1">
    <source>
        <dbReference type="EMBL" id="KZO96384.1"/>
    </source>
</evidence>
<protein>
    <submittedName>
        <fullName evidence="1">Uncharacterized protein</fullName>
    </submittedName>
</protein>
<name>A0A167M6E4_CALVF</name>